<feature type="transmembrane region" description="Helical" evidence="1">
    <location>
        <begin position="50"/>
        <end position="72"/>
    </location>
</feature>
<dbReference type="EMBL" id="JADBJN010000001">
    <property type="protein sequence ID" value="KAG5681617.1"/>
    <property type="molecule type" value="Genomic_DNA"/>
</dbReference>
<sequence length="199" mass="22593">MTVKAIKSLWDNGILIVIISVIESTIKLSFSTTELVLGHLRNASPNESRIFIHSIMFTVFGAFGIICSALLYDGLTKNKNYSRIIYWICLQGISIFHQIFFSIEIVLIFHYHFKQWGLNFVIIITLLLYISMEIKFLIKIVVIYQKIEEKEAPPNGPRVVSSWRIPTISELLGDEGEIGNSTPPIWTLTNASNNNESNA</sequence>
<proteinExistence type="predicted"/>
<keyword evidence="3" id="KW-1185">Reference proteome</keyword>
<protein>
    <submittedName>
        <fullName evidence="2">Uncharacterized protein</fullName>
    </submittedName>
</protein>
<feature type="transmembrane region" description="Helical" evidence="1">
    <location>
        <begin position="12"/>
        <end position="30"/>
    </location>
</feature>
<name>A0A9J6CHE7_POLVA</name>
<evidence type="ECO:0000256" key="1">
    <source>
        <dbReference type="SAM" id="Phobius"/>
    </source>
</evidence>
<keyword evidence="1" id="KW-0812">Transmembrane</keyword>
<feature type="transmembrane region" description="Helical" evidence="1">
    <location>
        <begin position="84"/>
        <end position="110"/>
    </location>
</feature>
<comment type="caution">
    <text evidence="2">The sequence shown here is derived from an EMBL/GenBank/DDBJ whole genome shotgun (WGS) entry which is preliminary data.</text>
</comment>
<keyword evidence="1" id="KW-0472">Membrane</keyword>
<dbReference type="Proteomes" id="UP001107558">
    <property type="component" value="Chromosome 1"/>
</dbReference>
<reference evidence="2" key="1">
    <citation type="submission" date="2021-03" db="EMBL/GenBank/DDBJ databases">
        <title>Chromosome level genome of the anhydrobiotic midge Polypedilum vanderplanki.</title>
        <authorList>
            <person name="Yoshida Y."/>
            <person name="Kikawada T."/>
            <person name="Gusev O."/>
        </authorList>
    </citation>
    <scope>NUCLEOTIDE SEQUENCE</scope>
    <source>
        <strain evidence="2">NIAS01</strain>
        <tissue evidence="2">Whole body or cell culture</tissue>
    </source>
</reference>
<gene>
    <name evidence="2" type="ORF">PVAND_011033</name>
</gene>
<feature type="transmembrane region" description="Helical" evidence="1">
    <location>
        <begin position="116"/>
        <end position="138"/>
    </location>
</feature>
<accession>A0A9J6CHE7</accession>
<keyword evidence="1" id="KW-1133">Transmembrane helix</keyword>
<evidence type="ECO:0000313" key="3">
    <source>
        <dbReference type="Proteomes" id="UP001107558"/>
    </source>
</evidence>
<dbReference type="AlphaFoldDB" id="A0A9J6CHE7"/>
<evidence type="ECO:0000313" key="2">
    <source>
        <dbReference type="EMBL" id="KAG5681617.1"/>
    </source>
</evidence>
<organism evidence="2 3">
    <name type="scientific">Polypedilum vanderplanki</name>
    <name type="common">Sleeping chironomid midge</name>
    <dbReference type="NCBI Taxonomy" id="319348"/>
    <lineage>
        <taxon>Eukaryota</taxon>
        <taxon>Metazoa</taxon>
        <taxon>Ecdysozoa</taxon>
        <taxon>Arthropoda</taxon>
        <taxon>Hexapoda</taxon>
        <taxon>Insecta</taxon>
        <taxon>Pterygota</taxon>
        <taxon>Neoptera</taxon>
        <taxon>Endopterygota</taxon>
        <taxon>Diptera</taxon>
        <taxon>Nematocera</taxon>
        <taxon>Chironomoidea</taxon>
        <taxon>Chironomidae</taxon>
        <taxon>Chironominae</taxon>
        <taxon>Polypedilum</taxon>
        <taxon>Polypedilum</taxon>
    </lineage>
</organism>